<comment type="similarity">
    <text evidence="3 12">Belongs to the CcmD/CycX/HelD family.</text>
</comment>
<evidence type="ECO:0000256" key="4">
    <source>
        <dbReference type="ARBA" id="ARBA00016461"/>
    </source>
</evidence>
<evidence type="ECO:0000256" key="12">
    <source>
        <dbReference type="RuleBase" id="RU363101"/>
    </source>
</evidence>
<keyword evidence="5 12" id="KW-0813">Transport</keyword>
<proteinExistence type="inferred from homology"/>
<protein>
    <recommendedName>
        <fullName evidence="4 12">Heme exporter protein D</fullName>
    </recommendedName>
</protein>
<reference evidence="14" key="1">
    <citation type="submission" date="2016-10" db="EMBL/GenBank/DDBJ databases">
        <authorList>
            <person name="Varghese N."/>
            <person name="Submissions S."/>
        </authorList>
    </citation>
    <scope>NUCLEOTIDE SEQUENCE [LARGE SCALE GENOMIC DNA]</scope>
    <source>
        <strain evidence="14">CGMCC 1.7062</strain>
    </source>
</reference>
<dbReference type="GO" id="GO:0015886">
    <property type="term" value="P:heme transport"/>
    <property type="evidence" value="ECO:0007669"/>
    <property type="project" value="InterPro"/>
</dbReference>
<evidence type="ECO:0000256" key="1">
    <source>
        <dbReference type="ARBA" id="ARBA00002442"/>
    </source>
</evidence>
<dbReference type="NCBIfam" id="TIGR03141">
    <property type="entry name" value="cytochro_ccmD"/>
    <property type="match status" value="1"/>
</dbReference>
<evidence type="ECO:0000256" key="8">
    <source>
        <dbReference type="ARBA" id="ARBA00022692"/>
    </source>
</evidence>
<keyword evidence="10 12" id="KW-1133">Transmembrane helix</keyword>
<evidence type="ECO:0000256" key="3">
    <source>
        <dbReference type="ARBA" id="ARBA00008741"/>
    </source>
</evidence>
<keyword evidence="11 12" id="KW-0472">Membrane</keyword>
<dbReference type="Pfam" id="PF04995">
    <property type="entry name" value="CcmD"/>
    <property type="match status" value="1"/>
</dbReference>
<sequence>MHFESLSDFFAMGGYASYVWSAFGITFLSLIILLVTSVSRGKKLLKDVQAKVDRQARIEAAKNMENTL</sequence>
<evidence type="ECO:0000256" key="9">
    <source>
        <dbReference type="ARBA" id="ARBA00022748"/>
    </source>
</evidence>
<evidence type="ECO:0000313" key="13">
    <source>
        <dbReference type="EMBL" id="SEG34331.1"/>
    </source>
</evidence>
<keyword evidence="8 12" id="KW-0812">Transmembrane</keyword>
<keyword evidence="6 12" id="KW-1003">Cell membrane</keyword>
<evidence type="ECO:0000313" key="14">
    <source>
        <dbReference type="Proteomes" id="UP000236721"/>
    </source>
</evidence>
<feature type="transmembrane region" description="Helical" evidence="12">
    <location>
        <begin position="15"/>
        <end position="36"/>
    </location>
</feature>
<dbReference type="PANTHER" id="PTHR37531:SF1">
    <property type="entry name" value="HEME EXPORTER PROTEIN D"/>
    <property type="match status" value="1"/>
</dbReference>
<dbReference type="PANTHER" id="PTHR37531">
    <property type="entry name" value="HEME EXPORTER PROTEIN D"/>
    <property type="match status" value="1"/>
</dbReference>
<evidence type="ECO:0000256" key="2">
    <source>
        <dbReference type="ARBA" id="ARBA00004377"/>
    </source>
</evidence>
<dbReference type="GO" id="GO:0005886">
    <property type="term" value="C:plasma membrane"/>
    <property type="evidence" value="ECO:0007669"/>
    <property type="project" value="UniProtKB-SubCell"/>
</dbReference>
<dbReference type="InterPro" id="IPR052075">
    <property type="entry name" value="Heme_exporter_D"/>
</dbReference>
<comment type="subcellular location">
    <subcellularLocation>
        <location evidence="2 12">Cell inner membrane</location>
        <topology evidence="2 12">Single-pass membrane protein</topology>
    </subcellularLocation>
</comment>
<organism evidence="13 14">
    <name type="scientific">Vibrio hangzhouensis</name>
    <dbReference type="NCBI Taxonomy" id="462991"/>
    <lineage>
        <taxon>Bacteria</taxon>
        <taxon>Pseudomonadati</taxon>
        <taxon>Pseudomonadota</taxon>
        <taxon>Gammaproteobacteria</taxon>
        <taxon>Vibrionales</taxon>
        <taxon>Vibrionaceae</taxon>
        <taxon>Vibrio</taxon>
    </lineage>
</organism>
<gene>
    <name evidence="13" type="ORF">SAMN04488244_111113</name>
</gene>
<evidence type="ECO:0000256" key="7">
    <source>
        <dbReference type="ARBA" id="ARBA00022519"/>
    </source>
</evidence>
<name>A0A1H5ZDH9_9VIBR</name>
<dbReference type="EMBL" id="FNVG01000011">
    <property type="protein sequence ID" value="SEG34331.1"/>
    <property type="molecule type" value="Genomic_DNA"/>
</dbReference>
<evidence type="ECO:0000256" key="6">
    <source>
        <dbReference type="ARBA" id="ARBA00022475"/>
    </source>
</evidence>
<accession>A0A1H5ZDH9</accession>
<dbReference type="AlphaFoldDB" id="A0A1H5ZDH9"/>
<evidence type="ECO:0000256" key="10">
    <source>
        <dbReference type="ARBA" id="ARBA00022989"/>
    </source>
</evidence>
<evidence type="ECO:0000256" key="11">
    <source>
        <dbReference type="ARBA" id="ARBA00023136"/>
    </source>
</evidence>
<dbReference type="Proteomes" id="UP000236721">
    <property type="component" value="Unassembled WGS sequence"/>
</dbReference>
<keyword evidence="14" id="KW-1185">Reference proteome</keyword>
<dbReference type="GO" id="GO:0017004">
    <property type="term" value="P:cytochrome complex assembly"/>
    <property type="evidence" value="ECO:0007669"/>
    <property type="project" value="UniProtKB-KW"/>
</dbReference>
<evidence type="ECO:0000256" key="5">
    <source>
        <dbReference type="ARBA" id="ARBA00022448"/>
    </source>
</evidence>
<dbReference type="RefSeq" id="WP_103880718.1">
    <property type="nucleotide sequence ID" value="NZ_FNVG01000011.1"/>
</dbReference>
<dbReference type="GO" id="GO:1903607">
    <property type="term" value="P:cytochrome c biosynthetic process"/>
    <property type="evidence" value="ECO:0007669"/>
    <property type="project" value="TreeGrafter"/>
</dbReference>
<keyword evidence="7 12" id="KW-0997">Cell inner membrane</keyword>
<dbReference type="InterPro" id="IPR007078">
    <property type="entry name" value="Haem_export_protD_CcmD"/>
</dbReference>
<keyword evidence="9 12" id="KW-0201">Cytochrome c-type biogenesis</keyword>
<comment type="function">
    <text evidence="1 12">Required for the export of heme to the periplasm for the biogenesis of c-type cytochromes.</text>
</comment>